<dbReference type="EC" id="1.-.-.-" evidence="3"/>
<comment type="similarity">
    <text evidence="1">Belongs to the short-chain dehydrogenases/reductases (SDR) family.</text>
</comment>
<dbReference type="RefSeq" id="WP_340328425.1">
    <property type="nucleotide sequence ID" value="NZ_JAZHOF010000002.1"/>
</dbReference>
<organism evidence="3 4">
    <name type="scientific">Microbaculum marinum</name>
    <dbReference type="NCBI Taxonomy" id="1764581"/>
    <lineage>
        <taxon>Bacteria</taxon>
        <taxon>Pseudomonadati</taxon>
        <taxon>Pseudomonadota</taxon>
        <taxon>Alphaproteobacteria</taxon>
        <taxon>Hyphomicrobiales</taxon>
        <taxon>Tepidamorphaceae</taxon>
        <taxon>Microbaculum</taxon>
    </lineage>
</organism>
<dbReference type="EMBL" id="JAZHOF010000002">
    <property type="protein sequence ID" value="MEJ8570678.1"/>
    <property type="molecule type" value="Genomic_DNA"/>
</dbReference>
<reference evidence="3 4" key="1">
    <citation type="submission" date="2024-02" db="EMBL/GenBank/DDBJ databases">
        <title>Genome analysis and characterization of Microbaculum marinisediminis sp. nov., isolated from marine sediment.</title>
        <authorList>
            <person name="Du Z.-J."/>
            <person name="Ye Y.-Q."/>
            <person name="Zhang Z.-R."/>
            <person name="Yuan S.-M."/>
            <person name="Zhang X.-Y."/>
        </authorList>
    </citation>
    <scope>NUCLEOTIDE SEQUENCE [LARGE SCALE GENOMIC DNA]</scope>
    <source>
        <strain evidence="3 4">SDUM1044001</strain>
    </source>
</reference>
<keyword evidence="2 3" id="KW-0560">Oxidoreductase</keyword>
<protein>
    <submittedName>
        <fullName evidence="3">SDR family oxidoreductase</fullName>
        <ecNumber evidence="3">1.-.-.-</ecNumber>
    </submittedName>
</protein>
<evidence type="ECO:0000313" key="4">
    <source>
        <dbReference type="Proteomes" id="UP001378188"/>
    </source>
</evidence>
<dbReference type="SUPFAM" id="SSF51735">
    <property type="entry name" value="NAD(P)-binding Rossmann-fold domains"/>
    <property type="match status" value="1"/>
</dbReference>
<dbReference type="Gene3D" id="3.40.50.720">
    <property type="entry name" value="NAD(P)-binding Rossmann-like Domain"/>
    <property type="match status" value="1"/>
</dbReference>
<sequence>MNVTATAGAGEAREARMDFTGKTVLLTGGAGGLGIDTALGFAGAGAKVIVLDIRDDRGSDLLSRAAALGNGSVVYEHLDLSDQAELKRGLDRIVAEHGAVDILINNAAIYPAKPFEDFTLEEHRAVQAVNVDAHVQCAMSLLPGMRQRGWGRIINVASITFYGGWDKLFPYVSSKGALVGLTRAWAREFGQYGVTVNAVAPGAFPTDAEKIHPDPDGYTRFVLDHQALKRRGSPQDIASTMMFLASDHASFITGQTINVDGGWVMK</sequence>
<keyword evidence="4" id="KW-1185">Reference proteome</keyword>
<evidence type="ECO:0000256" key="2">
    <source>
        <dbReference type="ARBA" id="ARBA00023002"/>
    </source>
</evidence>
<gene>
    <name evidence="3" type="ORF">V3328_04295</name>
</gene>
<dbReference type="PRINTS" id="PR00080">
    <property type="entry name" value="SDRFAMILY"/>
</dbReference>
<proteinExistence type="inferred from homology"/>
<dbReference type="InterPro" id="IPR036291">
    <property type="entry name" value="NAD(P)-bd_dom_sf"/>
</dbReference>
<comment type="caution">
    <text evidence="3">The sequence shown here is derived from an EMBL/GenBank/DDBJ whole genome shotgun (WGS) entry which is preliminary data.</text>
</comment>
<dbReference type="FunFam" id="3.40.50.720:FF:000084">
    <property type="entry name" value="Short-chain dehydrogenase reductase"/>
    <property type="match status" value="1"/>
</dbReference>
<dbReference type="AlphaFoldDB" id="A0AAW9RRE3"/>
<evidence type="ECO:0000313" key="3">
    <source>
        <dbReference type="EMBL" id="MEJ8570678.1"/>
    </source>
</evidence>
<dbReference type="PRINTS" id="PR00081">
    <property type="entry name" value="GDHRDH"/>
</dbReference>
<accession>A0AAW9RRE3</accession>
<dbReference type="PROSITE" id="PS00061">
    <property type="entry name" value="ADH_SHORT"/>
    <property type="match status" value="1"/>
</dbReference>
<dbReference type="Proteomes" id="UP001378188">
    <property type="component" value="Unassembled WGS sequence"/>
</dbReference>
<dbReference type="Pfam" id="PF13561">
    <property type="entry name" value="adh_short_C2"/>
    <property type="match status" value="1"/>
</dbReference>
<dbReference type="PANTHER" id="PTHR43639">
    <property type="entry name" value="OXIDOREDUCTASE, SHORT-CHAIN DEHYDROGENASE/REDUCTASE FAMILY (AFU_ORTHOLOGUE AFUA_5G02870)"/>
    <property type="match status" value="1"/>
</dbReference>
<dbReference type="InterPro" id="IPR020904">
    <property type="entry name" value="Sc_DH/Rdtase_CS"/>
</dbReference>
<dbReference type="PANTHER" id="PTHR43639:SF1">
    <property type="entry name" value="SHORT-CHAIN DEHYDROGENASE_REDUCTASE FAMILY PROTEIN"/>
    <property type="match status" value="1"/>
</dbReference>
<evidence type="ECO:0000256" key="1">
    <source>
        <dbReference type="ARBA" id="ARBA00006484"/>
    </source>
</evidence>
<dbReference type="CDD" id="cd05233">
    <property type="entry name" value="SDR_c"/>
    <property type="match status" value="1"/>
</dbReference>
<dbReference type="GO" id="GO:0016491">
    <property type="term" value="F:oxidoreductase activity"/>
    <property type="evidence" value="ECO:0007669"/>
    <property type="project" value="UniProtKB-KW"/>
</dbReference>
<dbReference type="InterPro" id="IPR002347">
    <property type="entry name" value="SDR_fam"/>
</dbReference>
<name>A0AAW9RRE3_9HYPH</name>